<sequence length="131" mass="15190">MLDERKVKLMTQLALYDQTQGKEDFKISEYYRKDYAGVHILYTVLWVTIGYIAAWAIAMIAGLDTLMEKMSTALLITLVLAAVVGYVVVLVSYIGIASHLYNKKHQEARQRVKRYNHILTRLLKMYEKETK</sequence>
<keyword evidence="17" id="KW-1185">Reference proteome</keyword>
<keyword evidence="1" id="KW-1133">Transmembrane helix</keyword>
<dbReference type="Proteomes" id="UP000261055">
    <property type="component" value="Unassembled WGS sequence"/>
</dbReference>
<dbReference type="EMBL" id="QSHK01000008">
    <property type="protein sequence ID" value="RHC05644.1"/>
    <property type="molecule type" value="Genomic_DNA"/>
</dbReference>
<reference evidence="14 26" key="2">
    <citation type="submission" date="2019-07" db="EMBL/GenBank/DDBJ databases">
        <authorList>
            <person name="Hibberd C M."/>
            <person name="Gehrig L. J."/>
            <person name="Chang H.-W."/>
            <person name="Venkatesh S."/>
        </authorList>
    </citation>
    <scope>NUCLEOTIDE SEQUENCE [LARGE SCALE GENOMIC DNA]</scope>
    <source>
        <strain evidence="14">Dorea_formicigenerans_SSTS_Bg7063</strain>
    </source>
</reference>
<evidence type="ECO:0000313" key="21">
    <source>
        <dbReference type="Proteomes" id="UP000283652"/>
    </source>
</evidence>
<name>A0A3E4EZY8_9FIRM</name>
<evidence type="ECO:0000313" key="11">
    <source>
        <dbReference type="EMBL" id="RGZ99126.1"/>
    </source>
</evidence>
<dbReference type="EMBL" id="QRVU01000040">
    <property type="protein sequence ID" value="RGS69985.1"/>
    <property type="molecule type" value="Genomic_DNA"/>
</dbReference>
<evidence type="ECO:0000313" key="10">
    <source>
        <dbReference type="EMBL" id="RGW50936.1"/>
    </source>
</evidence>
<evidence type="ECO:0000313" key="17">
    <source>
        <dbReference type="Proteomes" id="UP000261055"/>
    </source>
</evidence>
<evidence type="ECO:0000313" key="16">
    <source>
        <dbReference type="Proteomes" id="UP000260841"/>
    </source>
</evidence>
<dbReference type="EMBL" id="JABAFX010000026">
    <property type="protein sequence ID" value="NME57822.1"/>
    <property type="molecule type" value="Genomic_DNA"/>
</dbReference>
<dbReference type="Proteomes" id="UP000283652">
    <property type="component" value="Unassembled WGS sequence"/>
</dbReference>
<evidence type="ECO:0000313" key="26">
    <source>
        <dbReference type="Proteomes" id="UP000358366"/>
    </source>
</evidence>
<dbReference type="EMBL" id="QSAJ01000037">
    <property type="protein sequence ID" value="RGW50936.1"/>
    <property type="molecule type" value="Genomic_DNA"/>
</dbReference>
<protein>
    <submittedName>
        <fullName evidence="3">Uncharacterized protein</fullName>
    </submittedName>
</protein>
<evidence type="ECO:0000313" key="19">
    <source>
        <dbReference type="Proteomes" id="UP000266376"/>
    </source>
</evidence>
<dbReference type="Proteomes" id="UP000284962">
    <property type="component" value="Unassembled WGS sequence"/>
</dbReference>
<dbReference type="Proteomes" id="UP000261208">
    <property type="component" value="Unassembled WGS sequence"/>
</dbReference>
<dbReference type="EMBL" id="QSEW01000011">
    <property type="protein sequence ID" value="RGZ99126.1"/>
    <property type="molecule type" value="Genomic_DNA"/>
</dbReference>
<dbReference type="Proteomes" id="UP000285981">
    <property type="component" value="Unassembled WGS sequence"/>
</dbReference>
<evidence type="ECO:0000313" key="7">
    <source>
        <dbReference type="EMBL" id="RGR60126.1"/>
    </source>
</evidence>
<evidence type="ECO:0000313" key="5">
    <source>
        <dbReference type="EMBL" id="RGN93204.1"/>
    </source>
</evidence>
<evidence type="ECO:0000313" key="27">
    <source>
        <dbReference type="Proteomes" id="UP000580130"/>
    </source>
</evidence>
<evidence type="ECO:0000313" key="2">
    <source>
        <dbReference type="EMBL" id="NME57822.1"/>
    </source>
</evidence>
<dbReference type="RefSeq" id="WP_005330484.1">
    <property type="nucleotide sequence ID" value="NZ_AP031430.1"/>
</dbReference>
<evidence type="ECO:0000313" key="6">
    <source>
        <dbReference type="EMBL" id="RGO46942.1"/>
    </source>
</evidence>
<dbReference type="EMBL" id="CABHNI010000053">
    <property type="protein sequence ID" value="VUX20517.1"/>
    <property type="molecule type" value="Genomic_DNA"/>
</dbReference>
<dbReference type="EMBL" id="QSOI01000016">
    <property type="protein sequence ID" value="RGI82243.1"/>
    <property type="molecule type" value="Genomic_DNA"/>
</dbReference>
<evidence type="ECO:0000313" key="3">
    <source>
        <dbReference type="EMBL" id="RGI82243.1"/>
    </source>
</evidence>
<dbReference type="Proteomes" id="UP000266376">
    <property type="component" value="Unassembled WGS sequence"/>
</dbReference>
<dbReference type="Proteomes" id="UP000283630">
    <property type="component" value="Unassembled WGS sequence"/>
</dbReference>
<dbReference type="EMBL" id="QRHN01000007">
    <property type="protein sequence ID" value="RHF79140.1"/>
    <property type="molecule type" value="Genomic_DNA"/>
</dbReference>
<dbReference type="EMBL" id="QRWH01000005">
    <property type="protein sequence ID" value="RGT09425.1"/>
    <property type="molecule type" value="Genomic_DNA"/>
</dbReference>
<evidence type="ECO:0000313" key="25">
    <source>
        <dbReference type="Proteomes" id="UP000285981"/>
    </source>
</evidence>
<organism evidence="3 15">
    <name type="scientific">Dorea formicigenerans</name>
    <dbReference type="NCBI Taxonomy" id="39486"/>
    <lineage>
        <taxon>Bacteria</taxon>
        <taxon>Bacillati</taxon>
        <taxon>Bacillota</taxon>
        <taxon>Clostridia</taxon>
        <taxon>Lachnospirales</taxon>
        <taxon>Lachnospiraceae</taxon>
        <taxon>Dorea</taxon>
    </lineage>
</organism>
<accession>A0A3E4EZY8</accession>
<evidence type="ECO:0000313" key="9">
    <source>
        <dbReference type="EMBL" id="RGT09425.1"/>
    </source>
</evidence>
<dbReference type="Proteomes" id="UP000260841">
    <property type="component" value="Unassembled WGS sequence"/>
</dbReference>
<dbReference type="Proteomes" id="UP000285666">
    <property type="component" value="Unassembled WGS sequence"/>
</dbReference>
<dbReference type="Proteomes" id="UP000260664">
    <property type="component" value="Unassembled WGS sequence"/>
</dbReference>
<dbReference type="Proteomes" id="UP000284742">
    <property type="component" value="Unassembled WGS sequence"/>
</dbReference>
<evidence type="ECO:0000313" key="24">
    <source>
        <dbReference type="Proteomes" id="UP000285666"/>
    </source>
</evidence>
<evidence type="ECO:0000256" key="1">
    <source>
        <dbReference type="SAM" id="Phobius"/>
    </source>
</evidence>
<evidence type="ECO:0000313" key="23">
    <source>
        <dbReference type="Proteomes" id="UP000284962"/>
    </source>
</evidence>
<dbReference type="Proteomes" id="UP000580130">
    <property type="component" value="Unassembled WGS sequence"/>
</dbReference>
<keyword evidence="1" id="KW-0812">Transmembrane</keyword>
<evidence type="ECO:0000313" key="20">
    <source>
        <dbReference type="Proteomes" id="UP000283630"/>
    </source>
</evidence>
<evidence type="ECO:0000313" key="14">
    <source>
        <dbReference type="EMBL" id="VUX20517.1"/>
    </source>
</evidence>
<proteinExistence type="predicted"/>
<dbReference type="Proteomes" id="UP000358366">
    <property type="component" value="Unassembled WGS sequence"/>
</dbReference>
<gene>
    <name evidence="14" type="ORF">DFSSTS7063_02810</name>
    <name evidence="13" type="ORF">DW658_06990</name>
    <name evidence="12" type="ORF">DW860_11635</name>
    <name evidence="11" type="ORF">DW957_10095</name>
    <name evidence="10" type="ORF">DWV67_12880</name>
    <name evidence="9" type="ORF">DWX53_06955</name>
    <name evidence="8" type="ORF">DWX78_08885</name>
    <name evidence="7" type="ORF">DWY33_04820</name>
    <name evidence="6" type="ORF">DXB12_15260</name>
    <name evidence="5" type="ORF">DXB36_02425</name>
    <name evidence="4" type="ORF">DXD10_05270</name>
    <name evidence="3" type="ORF">DXD84_11930</name>
    <name evidence="2" type="ORF">HF855_10450</name>
</gene>
<evidence type="ECO:0000313" key="15">
    <source>
        <dbReference type="Proteomes" id="UP000260664"/>
    </source>
</evidence>
<feature type="transmembrane region" description="Helical" evidence="1">
    <location>
        <begin position="73"/>
        <end position="101"/>
    </location>
</feature>
<keyword evidence="1" id="KW-0472">Membrane</keyword>
<dbReference type="AlphaFoldDB" id="A0A3E4EZY8"/>
<evidence type="ECO:0000313" key="12">
    <source>
        <dbReference type="EMBL" id="RHC05644.1"/>
    </source>
</evidence>
<dbReference type="EMBL" id="QSVQ01000025">
    <property type="protein sequence ID" value="RGO46942.1"/>
    <property type="molecule type" value="Genomic_DNA"/>
</dbReference>
<dbReference type="EMBL" id="QSQQ01000005">
    <property type="protein sequence ID" value="RGK49114.1"/>
    <property type="molecule type" value="Genomic_DNA"/>
</dbReference>
<dbReference type="EMBL" id="QRUK01000005">
    <property type="protein sequence ID" value="RGR60126.1"/>
    <property type="molecule type" value="Genomic_DNA"/>
</dbReference>
<feature type="transmembrane region" description="Helical" evidence="1">
    <location>
        <begin position="40"/>
        <end position="61"/>
    </location>
</feature>
<evidence type="ECO:0000313" key="22">
    <source>
        <dbReference type="Proteomes" id="UP000284742"/>
    </source>
</evidence>
<dbReference type="GeneID" id="92863916"/>
<evidence type="ECO:0000313" key="18">
    <source>
        <dbReference type="Proteomes" id="UP000261208"/>
    </source>
</evidence>
<evidence type="ECO:0000313" key="8">
    <source>
        <dbReference type="EMBL" id="RGS69985.1"/>
    </source>
</evidence>
<dbReference type="EMBL" id="QSVB01000002">
    <property type="protein sequence ID" value="RGN93204.1"/>
    <property type="molecule type" value="Genomic_DNA"/>
</dbReference>
<reference evidence="15 16" key="1">
    <citation type="submission" date="2018-08" db="EMBL/GenBank/DDBJ databases">
        <title>A genome reference for cultivated species of the human gut microbiota.</title>
        <authorList>
            <person name="Zou Y."/>
            <person name="Xue W."/>
            <person name="Luo G."/>
        </authorList>
    </citation>
    <scope>NUCLEOTIDE SEQUENCE [LARGE SCALE GENOMIC DNA]</scope>
    <source>
        <strain evidence="10 19">AF12-11</strain>
        <strain evidence="9 20">AF19-4AC</strain>
        <strain evidence="8 25">AF21-25</strain>
        <strain evidence="7 21">AF25-11</strain>
        <strain evidence="13 24">AM23-7AC</strain>
        <strain evidence="12 22">AM37-5</strain>
        <strain evidence="11 23">AM46-16</strain>
        <strain evidence="6 17">OM02-12</strain>
        <strain evidence="5 16">OM03-2</strain>
        <strain evidence="4 18">TF11-11</strain>
        <strain evidence="3 15">TM09-19AC</strain>
    </source>
</reference>
<evidence type="ECO:0000313" key="4">
    <source>
        <dbReference type="EMBL" id="RGK49114.1"/>
    </source>
</evidence>
<evidence type="ECO:0000313" key="13">
    <source>
        <dbReference type="EMBL" id="RHF79140.1"/>
    </source>
</evidence>
<reference evidence="2 27" key="3">
    <citation type="submission" date="2020-04" db="EMBL/GenBank/DDBJ databases">
        <authorList>
            <person name="Hitch T.C.A."/>
            <person name="Wylensek D."/>
            <person name="Clavel T."/>
        </authorList>
    </citation>
    <scope>NUCLEOTIDE SEQUENCE [LARGE SCALE GENOMIC DNA]</scope>
    <source>
        <strain evidence="2 27">BSM-383-APC-5F</strain>
    </source>
</reference>